<dbReference type="EMBL" id="CVOQ01000005">
    <property type="protein sequence ID" value="CRI07854.1"/>
    <property type="molecule type" value="Genomic_DNA"/>
</dbReference>
<gene>
    <name evidence="1" type="ORF">BN1321_130036</name>
</gene>
<evidence type="ECO:0000313" key="2">
    <source>
        <dbReference type="Proteomes" id="UP000039437"/>
    </source>
</evidence>
<sequence length="49" mass="5902">MLIIKNNQNEFLCKNKTKFYKMLLKFKLEFWGALNILKKAHDNICRGNK</sequence>
<name>A0A0U1MER5_STAAU</name>
<dbReference type="AlphaFoldDB" id="A0A0U1MER5"/>
<organism evidence="1 2">
    <name type="scientific">Staphylococcus aureus</name>
    <dbReference type="NCBI Taxonomy" id="1280"/>
    <lineage>
        <taxon>Bacteria</taxon>
        <taxon>Bacillati</taxon>
        <taxon>Bacillota</taxon>
        <taxon>Bacilli</taxon>
        <taxon>Bacillales</taxon>
        <taxon>Staphylococcaceae</taxon>
        <taxon>Staphylococcus</taxon>
    </lineage>
</organism>
<evidence type="ECO:0000313" key="1">
    <source>
        <dbReference type="EMBL" id="CRI07854.1"/>
    </source>
</evidence>
<reference evidence="1 2" key="1">
    <citation type="submission" date="2015-04" db="EMBL/GenBank/DDBJ databases">
        <authorList>
            <person name="Syromyatnikov M.Y."/>
            <person name="Popov V.N."/>
        </authorList>
    </citation>
    <scope>NUCLEOTIDE SEQUENCE [LARGE SCALE GENOMIC DNA]</scope>
    <source>
        <strain evidence="1 2">AH1</strain>
    </source>
</reference>
<protein>
    <submittedName>
        <fullName evidence="1">Uncharacterized protein</fullName>
    </submittedName>
</protein>
<accession>A0A0U1MER5</accession>
<dbReference type="Proteomes" id="UP000039437">
    <property type="component" value="Unassembled WGS sequence"/>
</dbReference>
<proteinExistence type="predicted"/>